<organism evidence="1 2">
    <name type="scientific">Aureimonas ureilytica</name>
    <dbReference type="NCBI Taxonomy" id="401562"/>
    <lineage>
        <taxon>Bacteria</taxon>
        <taxon>Pseudomonadati</taxon>
        <taxon>Pseudomonadota</taxon>
        <taxon>Alphaproteobacteria</taxon>
        <taxon>Hyphomicrobiales</taxon>
        <taxon>Aurantimonadaceae</taxon>
        <taxon>Aureimonas</taxon>
    </lineage>
</organism>
<evidence type="ECO:0000313" key="1">
    <source>
        <dbReference type="EMBL" id="KTR07337.1"/>
    </source>
</evidence>
<dbReference type="Gene3D" id="1.10.3230.30">
    <property type="entry name" value="Phage gp6-like head-tail connector protein"/>
    <property type="match status" value="1"/>
</dbReference>
<dbReference type="NCBIfam" id="TIGR02215">
    <property type="entry name" value="phage_chp_gp8"/>
    <property type="match status" value="1"/>
</dbReference>
<evidence type="ECO:0000313" key="2">
    <source>
        <dbReference type="Proteomes" id="UP000078529"/>
    </source>
</evidence>
<evidence type="ECO:0008006" key="3">
    <source>
        <dbReference type="Google" id="ProtNLM"/>
    </source>
</evidence>
<comment type="caution">
    <text evidence="1">The sequence shown here is derived from an EMBL/GenBank/DDBJ whole genome shotgun (WGS) entry which is preliminary data.</text>
</comment>
<dbReference type="EMBL" id="LDQA01000011">
    <property type="protein sequence ID" value="KTR07337.1"/>
    <property type="molecule type" value="Genomic_DNA"/>
</dbReference>
<reference evidence="1 2" key="1">
    <citation type="journal article" date="2016" name="Front. Microbiol.">
        <title>Genomic Resource of Rice Seed Associated Bacteria.</title>
        <authorList>
            <person name="Midha S."/>
            <person name="Bansal K."/>
            <person name="Sharma S."/>
            <person name="Kumar N."/>
            <person name="Patil P.P."/>
            <person name="Chaudhry V."/>
            <person name="Patil P.B."/>
        </authorList>
    </citation>
    <scope>NUCLEOTIDE SEQUENCE [LARGE SCALE GENOMIC DNA]</scope>
    <source>
        <strain evidence="1 2">NS365</strain>
    </source>
</reference>
<dbReference type="RefSeq" id="WP_058599101.1">
    <property type="nucleotide sequence ID" value="NZ_LDQA01000011.1"/>
</dbReference>
<name>A0A175RUY1_9HYPH</name>
<dbReference type="NCBIfam" id="TIGR01560">
    <property type="entry name" value="put_DNA_pack"/>
    <property type="match status" value="1"/>
</dbReference>
<dbReference type="PATRIC" id="fig|401562.4.peg.473"/>
<dbReference type="Proteomes" id="UP000078529">
    <property type="component" value="Unassembled WGS sequence"/>
</dbReference>
<dbReference type="InterPro" id="IPR011738">
    <property type="entry name" value="Phage_CHP"/>
</dbReference>
<proteinExistence type="predicted"/>
<protein>
    <recommendedName>
        <fullName evidence="3">Phage gp6-like head-tail connector protein</fullName>
    </recommendedName>
</protein>
<gene>
    <name evidence="1" type="ORF">NS365_04585</name>
</gene>
<dbReference type="CDD" id="cd08054">
    <property type="entry name" value="gp6"/>
    <property type="match status" value="1"/>
</dbReference>
<dbReference type="AlphaFoldDB" id="A0A175RUY1"/>
<keyword evidence="2" id="KW-1185">Reference proteome</keyword>
<sequence length="184" mass="20175">MRTVVIVPPLAAVSLNEAKRHLRVDWPEDDAFIASLIAAAQGHIDGPEGWLGRSIGLQTLEARLDAFCDAMRLPYEPVVRIVSVRYLDAANVVSAVPVGDYEVRGSLLGPSFGHRWPDALATEEAVRVEFVAGYEVVPAPIRAAILLMVGDLYANRESTAEGTKAPINMPTTVERLLWPYRVWS</sequence>
<accession>A0A175RUY1</accession>
<dbReference type="InterPro" id="IPR006450">
    <property type="entry name" value="Phage_HK97_gp6-like"/>
</dbReference>